<reference evidence="2 3" key="1">
    <citation type="submission" date="2017-02" db="EMBL/GenBank/DDBJ databases">
        <authorList>
            <person name="Peterson S.W."/>
        </authorList>
    </citation>
    <scope>NUCLEOTIDE SEQUENCE [LARGE SCALE GENOMIC DNA]</scope>
    <source>
        <strain evidence="2 3">DSM 24412</strain>
    </source>
</reference>
<keyword evidence="1" id="KW-0472">Membrane</keyword>
<dbReference type="KEGG" id="asx:CDL62_01855"/>
<sequence>MAFIVWNGNPVFEVVLILTGGTVMKTKTVVFRFLAGLLVVALINIQGISQEKEKLSDSGTICILISSAYSQPVLIENFSFLEDWMINDNFVTGNQEINFTLELWMLDIERNDEVVEELNIVSDWMLEIGFDVLIDETESLFDWMIEFEQFVLDELLIQTIDSPKLEQWMYDEFFSLDEWTAGDEVEEWMLKCFSLN</sequence>
<evidence type="ECO:0000256" key="1">
    <source>
        <dbReference type="SAM" id="Phobius"/>
    </source>
</evidence>
<name>A0A1T5EWZ5_9BACT</name>
<protein>
    <submittedName>
        <fullName evidence="2">Uncharacterized protein</fullName>
    </submittedName>
</protein>
<dbReference type="OrthoDB" id="9879516at2"/>
<dbReference type="Proteomes" id="UP000191055">
    <property type="component" value="Unassembled WGS sequence"/>
</dbReference>
<dbReference type="AlphaFoldDB" id="A0A1T5EWZ5"/>
<dbReference type="RefSeq" id="WP_079557210.1">
    <property type="nucleotide sequence ID" value="NZ_CP021904.1"/>
</dbReference>
<dbReference type="STRING" id="889453.SAMN03080601_01444"/>
<evidence type="ECO:0000313" key="2">
    <source>
        <dbReference type="EMBL" id="SKB88472.1"/>
    </source>
</evidence>
<keyword evidence="1" id="KW-1133">Transmembrane helix</keyword>
<keyword evidence="3" id="KW-1185">Reference proteome</keyword>
<gene>
    <name evidence="2" type="ORF">SAMN03080601_01444</name>
</gene>
<evidence type="ECO:0000313" key="3">
    <source>
        <dbReference type="Proteomes" id="UP000191055"/>
    </source>
</evidence>
<proteinExistence type="predicted"/>
<feature type="transmembrane region" description="Helical" evidence="1">
    <location>
        <begin position="29"/>
        <end position="48"/>
    </location>
</feature>
<organism evidence="2 3">
    <name type="scientific">Alkalitalea saponilacus</name>
    <dbReference type="NCBI Taxonomy" id="889453"/>
    <lineage>
        <taxon>Bacteria</taxon>
        <taxon>Pseudomonadati</taxon>
        <taxon>Bacteroidota</taxon>
        <taxon>Bacteroidia</taxon>
        <taxon>Marinilabiliales</taxon>
        <taxon>Marinilabiliaceae</taxon>
        <taxon>Alkalitalea</taxon>
    </lineage>
</organism>
<keyword evidence="1" id="KW-0812">Transmembrane</keyword>
<dbReference type="EMBL" id="FUYV01000006">
    <property type="protein sequence ID" value="SKB88472.1"/>
    <property type="molecule type" value="Genomic_DNA"/>
</dbReference>
<accession>A0A1T5EWZ5</accession>